<evidence type="ECO:0000256" key="3">
    <source>
        <dbReference type="ARBA" id="ARBA00022676"/>
    </source>
</evidence>
<protein>
    <submittedName>
        <fullName evidence="7">Glycosyl transferase family 2 protein</fullName>
    </submittedName>
</protein>
<keyword evidence="5" id="KW-0472">Membrane</keyword>
<dbReference type="RefSeq" id="WP_006964086.1">
    <property type="nucleotide sequence ID" value="NZ_APJX01000001.1"/>
</dbReference>
<dbReference type="GO" id="GO:0005886">
    <property type="term" value="C:plasma membrane"/>
    <property type="evidence" value="ECO:0007669"/>
    <property type="project" value="UniProtKB-SubCell"/>
</dbReference>
<gene>
    <name evidence="7" type="ORF">Dpo_1c05120</name>
</gene>
<keyword evidence="8" id="KW-1185">Reference proteome</keyword>
<sequence>MNISVIVPVFQEAKTIHAFLETVQAVFPAPVHEIIVVDGSPAGDTLAAVALPQVKTIHSGKGRARQMNHGAAMAKKEVLLFLHADTLLPKDAPQLITDLLSGNPDLMGGAFSLGIDDDRIPLKIIEWFANLRSRLTRVPYGDQSIFIRKHCFDRVGGFMEIPIMEDLELMTRIRKQGCRIHILKQKSVTSSRRWNKEGIAACTLRNWLIRLLYHLGVPPDRLAAFYK</sequence>
<accession>S0G813</accession>
<evidence type="ECO:0000256" key="2">
    <source>
        <dbReference type="ARBA" id="ARBA00022475"/>
    </source>
</evidence>
<keyword evidence="3" id="KW-0328">Glycosyltransferase</keyword>
<dbReference type="GO" id="GO:0016757">
    <property type="term" value="F:glycosyltransferase activity"/>
    <property type="evidence" value="ECO:0007669"/>
    <property type="project" value="UniProtKB-KW"/>
</dbReference>
<dbReference type="AlphaFoldDB" id="S0G813"/>
<dbReference type="SUPFAM" id="SSF53448">
    <property type="entry name" value="Nucleotide-diphospho-sugar transferases"/>
    <property type="match status" value="1"/>
</dbReference>
<organism evidence="7 8">
    <name type="scientific">Desulfotignum phosphitoxidans DSM 13687</name>
    <dbReference type="NCBI Taxonomy" id="1286635"/>
    <lineage>
        <taxon>Bacteria</taxon>
        <taxon>Pseudomonadati</taxon>
        <taxon>Thermodesulfobacteriota</taxon>
        <taxon>Desulfobacteria</taxon>
        <taxon>Desulfobacterales</taxon>
        <taxon>Desulfobacteraceae</taxon>
        <taxon>Desulfotignum</taxon>
    </lineage>
</organism>
<dbReference type="PANTHER" id="PTHR43646:SF2">
    <property type="entry name" value="GLYCOSYLTRANSFERASE 2-LIKE DOMAIN-CONTAINING PROTEIN"/>
    <property type="match status" value="1"/>
</dbReference>
<comment type="caution">
    <text evidence="7">The sequence shown here is derived from an EMBL/GenBank/DDBJ whole genome shotgun (WGS) entry which is preliminary data.</text>
</comment>
<evidence type="ECO:0000313" key="8">
    <source>
        <dbReference type="Proteomes" id="UP000014216"/>
    </source>
</evidence>
<dbReference type="Gene3D" id="3.90.550.10">
    <property type="entry name" value="Spore Coat Polysaccharide Biosynthesis Protein SpsA, Chain A"/>
    <property type="match status" value="1"/>
</dbReference>
<evidence type="ECO:0000313" key="7">
    <source>
        <dbReference type="EMBL" id="EMS81371.1"/>
    </source>
</evidence>
<keyword evidence="4 7" id="KW-0808">Transferase</keyword>
<evidence type="ECO:0000256" key="4">
    <source>
        <dbReference type="ARBA" id="ARBA00022679"/>
    </source>
</evidence>
<evidence type="ECO:0000259" key="6">
    <source>
        <dbReference type="Pfam" id="PF00535"/>
    </source>
</evidence>
<keyword evidence="2" id="KW-1003">Cell membrane</keyword>
<dbReference type="Pfam" id="PF00535">
    <property type="entry name" value="Glycos_transf_2"/>
    <property type="match status" value="1"/>
</dbReference>
<dbReference type="CDD" id="cd02522">
    <property type="entry name" value="GT_2_like_a"/>
    <property type="match status" value="1"/>
</dbReference>
<dbReference type="NCBIfam" id="TIGR04283">
    <property type="entry name" value="glyco_like_mftF"/>
    <property type="match status" value="1"/>
</dbReference>
<dbReference type="InterPro" id="IPR001173">
    <property type="entry name" value="Glyco_trans_2-like"/>
</dbReference>
<feature type="domain" description="Glycosyltransferase 2-like" evidence="6">
    <location>
        <begin position="4"/>
        <end position="139"/>
    </location>
</feature>
<comment type="subcellular location">
    <subcellularLocation>
        <location evidence="1">Cell membrane</location>
    </subcellularLocation>
</comment>
<dbReference type="InterPro" id="IPR029044">
    <property type="entry name" value="Nucleotide-diphossugar_trans"/>
</dbReference>
<dbReference type="PANTHER" id="PTHR43646">
    <property type="entry name" value="GLYCOSYLTRANSFERASE"/>
    <property type="match status" value="1"/>
</dbReference>
<dbReference type="InterPro" id="IPR026461">
    <property type="entry name" value="Trfase_2_rSAM/seldom_assoc"/>
</dbReference>
<dbReference type="Proteomes" id="UP000014216">
    <property type="component" value="Unassembled WGS sequence"/>
</dbReference>
<dbReference type="EMBL" id="APJX01000001">
    <property type="protein sequence ID" value="EMS81371.1"/>
    <property type="molecule type" value="Genomic_DNA"/>
</dbReference>
<reference evidence="7 8" key="1">
    <citation type="journal article" date="2013" name="Genome Announc.">
        <title>Draft Genome Sequence of Desulfotignum phosphitoxidans DSM 13687 Strain FiPS-3.</title>
        <authorList>
            <person name="Poehlein A."/>
            <person name="Daniel R."/>
            <person name="Simeonova D.D."/>
        </authorList>
    </citation>
    <scope>NUCLEOTIDE SEQUENCE [LARGE SCALE GENOMIC DNA]</scope>
    <source>
        <strain evidence="7 8">DSM 13687</strain>
    </source>
</reference>
<proteinExistence type="predicted"/>
<name>S0G813_9BACT</name>
<evidence type="ECO:0000256" key="5">
    <source>
        <dbReference type="ARBA" id="ARBA00023136"/>
    </source>
</evidence>
<evidence type="ECO:0000256" key="1">
    <source>
        <dbReference type="ARBA" id="ARBA00004236"/>
    </source>
</evidence>
<dbReference type="OrthoDB" id="9798250at2"/>